<dbReference type="InterPro" id="IPR001810">
    <property type="entry name" value="F-box_dom"/>
</dbReference>
<organism evidence="3 4">
    <name type="scientific">Microthlaspi erraticum</name>
    <dbReference type="NCBI Taxonomy" id="1685480"/>
    <lineage>
        <taxon>Eukaryota</taxon>
        <taxon>Viridiplantae</taxon>
        <taxon>Streptophyta</taxon>
        <taxon>Embryophyta</taxon>
        <taxon>Tracheophyta</taxon>
        <taxon>Spermatophyta</taxon>
        <taxon>Magnoliopsida</taxon>
        <taxon>eudicotyledons</taxon>
        <taxon>Gunneridae</taxon>
        <taxon>Pentapetalae</taxon>
        <taxon>rosids</taxon>
        <taxon>malvids</taxon>
        <taxon>Brassicales</taxon>
        <taxon>Brassicaceae</taxon>
        <taxon>Coluteocarpeae</taxon>
        <taxon>Microthlaspi</taxon>
    </lineage>
</organism>
<evidence type="ECO:0000313" key="4">
    <source>
        <dbReference type="Proteomes" id="UP000467841"/>
    </source>
</evidence>
<protein>
    <recommendedName>
        <fullName evidence="5">F-box domain-containing protein</fullName>
    </recommendedName>
</protein>
<evidence type="ECO:0000259" key="1">
    <source>
        <dbReference type="Pfam" id="PF00646"/>
    </source>
</evidence>
<dbReference type="InterPro" id="IPR006527">
    <property type="entry name" value="F-box-assoc_dom_typ1"/>
</dbReference>
<dbReference type="AlphaFoldDB" id="A0A6D2KMA2"/>
<accession>A0A6D2KMA2</accession>
<dbReference type="NCBIfam" id="TIGR01640">
    <property type="entry name" value="F_box_assoc_1"/>
    <property type="match status" value="1"/>
</dbReference>
<dbReference type="PANTHER" id="PTHR31672">
    <property type="entry name" value="BNACNNG10540D PROTEIN"/>
    <property type="match status" value="1"/>
</dbReference>
<evidence type="ECO:0000259" key="2">
    <source>
        <dbReference type="Pfam" id="PF07734"/>
    </source>
</evidence>
<dbReference type="PANTHER" id="PTHR31672:SF13">
    <property type="entry name" value="F-BOX PROTEIN CPR30-LIKE"/>
    <property type="match status" value="1"/>
</dbReference>
<reference evidence="3" key="1">
    <citation type="submission" date="2020-01" db="EMBL/GenBank/DDBJ databases">
        <authorList>
            <person name="Mishra B."/>
        </authorList>
    </citation>
    <scope>NUCLEOTIDE SEQUENCE [LARGE SCALE GENOMIC DNA]</scope>
</reference>
<sequence length="390" mass="44514">MRTISDLPGDLVEEEIFSRAPITSLRSVRSTCKKWNFLSKNRVFFGKEAAAAARKQFMGFMMKDSRVCLMKLDLQGIGNKGELVYPCIKQVSVLDQIKIFSVFQSSGLLLCVLKDMSRLLVWNPYLGQTRWVEPRDKFESGDKYALGYGYDDKKNRNHKILMIFYEYDPNRSRHVSKSELYDFSLDSWKVFDATPEWDIWGHQRGVTLKGNAYFPAQKMIEKKRVGGFMLCFDFTRESFGPLLPLPFHAVGGEVFASLSCVREEKLAVLYRGWEKNEPVEIFVTDKIGPDVVSWTKFLTLLPGFFVNHSAGSFFIDEEKKFAVVLVLQNTKACRYHIAHIIGQDGYLELVNLGEAPCLGPISGWEPGIYYTPLVCSSYVPCLDVLESITK</sequence>
<comment type="caution">
    <text evidence="3">The sequence shown here is derived from an EMBL/GenBank/DDBJ whole genome shotgun (WGS) entry which is preliminary data.</text>
</comment>
<keyword evidence="4" id="KW-1185">Reference proteome</keyword>
<dbReference type="Pfam" id="PF00646">
    <property type="entry name" value="F-box"/>
    <property type="match status" value="1"/>
</dbReference>
<dbReference type="EMBL" id="CACVBM020001518">
    <property type="protein sequence ID" value="CAA7053051.1"/>
    <property type="molecule type" value="Genomic_DNA"/>
</dbReference>
<gene>
    <name evidence="3" type="ORF">MERR_LOCUS40286</name>
</gene>
<dbReference type="InterPro" id="IPR050796">
    <property type="entry name" value="SCF_F-box_component"/>
</dbReference>
<dbReference type="OrthoDB" id="1027596at2759"/>
<dbReference type="InterPro" id="IPR017451">
    <property type="entry name" value="F-box-assoc_interact_dom"/>
</dbReference>
<feature type="domain" description="F-box" evidence="1">
    <location>
        <begin position="5"/>
        <end position="44"/>
    </location>
</feature>
<dbReference type="InterPro" id="IPR036047">
    <property type="entry name" value="F-box-like_dom_sf"/>
</dbReference>
<evidence type="ECO:0000313" key="3">
    <source>
        <dbReference type="EMBL" id="CAA7053051.1"/>
    </source>
</evidence>
<dbReference type="SUPFAM" id="SSF81383">
    <property type="entry name" value="F-box domain"/>
    <property type="match status" value="1"/>
</dbReference>
<evidence type="ECO:0008006" key="5">
    <source>
        <dbReference type="Google" id="ProtNLM"/>
    </source>
</evidence>
<name>A0A6D2KMA2_9BRAS</name>
<dbReference type="Proteomes" id="UP000467841">
    <property type="component" value="Unassembled WGS sequence"/>
</dbReference>
<dbReference type="Pfam" id="PF07734">
    <property type="entry name" value="FBA_1"/>
    <property type="match status" value="1"/>
</dbReference>
<proteinExistence type="predicted"/>
<feature type="domain" description="F-box associated beta-propeller type 1" evidence="2">
    <location>
        <begin position="59"/>
        <end position="382"/>
    </location>
</feature>